<keyword evidence="2" id="KW-0732">Signal</keyword>
<feature type="compositionally biased region" description="Polar residues" evidence="1">
    <location>
        <begin position="52"/>
        <end position="75"/>
    </location>
</feature>
<feature type="compositionally biased region" description="Basic and acidic residues" evidence="1">
    <location>
        <begin position="86"/>
        <end position="109"/>
    </location>
</feature>
<evidence type="ECO:0008006" key="5">
    <source>
        <dbReference type="Google" id="ProtNLM"/>
    </source>
</evidence>
<evidence type="ECO:0000256" key="2">
    <source>
        <dbReference type="SAM" id="SignalP"/>
    </source>
</evidence>
<dbReference type="STRING" id="887898.HMPREF0551_2611"/>
<dbReference type="AlphaFoldDB" id="E7S0Q0"/>
<accession>E7S0Q0</accession>
<feature type="chain" id="PRO_5003221844" description="Low-complexity protein" evidence="2">
    <location>
        <begin position="27"/>
        <end position="119"/>
    </location>
</feature>
<dbReference type="eggNOG" id="COG3767">
    <property type="taxonomic scope" value="Bacteria"/>
</dbReference>
<organism evidence="3 4">
    <name type="scientific">Lautropia mirabilis ATCC 51599</name>
    <dbReference type="NCBI Taxonomy" id="887898"/>
    <lineage>
        <taxon>Bacteria</taxon>
        <taxon>Pseudomonadati</taxon>
        <taxon>Pseudomonadota</taxon>
        <taxon>Betaproteobacteria</taxon>
        <taxon>Burkholderiales</taxon>
        <taxon>Burkholderiaceae</taxon>
        <taxon>Lautropia</taxon>
    </lineage>
</organism>
<feature type="signal peptide" evidence="2">
    <location>
        <begin position="1"/>
        <end position="26"/>
    </location>
</feature>
<sequence>MSKKFAALLSGAVATGAVMASTPVFAAQSLSQGYQVAAADQKAPEGSCGGNAKSQEGSCGANAKSQEGSCGSNNAKTKEGSCGAEKANKPAKTEKPAKASKGMEGRCGEGKCGGNRKMK</sequence>
<dbReference type="HOGENOM" id="CLU_128743_1_0_4"/>
<protein>
    <recommendedName>
        <fullName evidence="5">Low-complexity protein</fullName>
    </recommendedName>
</protein>
<evidence type="ECO:0000313" key="3">
    <source>
        <dbReference type="EMBL" id="EFV93715.1"/>
    </source>
</evidence>
<comment type="caution">
    <text evidence="3">The sequence shown here is derived from an EMBL/GenBank/DDBJ whole genome shotgun (WGS) entry which is preliminary data.</text>
</comment>
<dbReference type="RefSeq" id="WP_005675094.1">
    <property type="nucleotide sequence ID" value="NZ_CP146288.1"/>
</dbReference>
<proteinExistence type="predicted"/>
<dbReference type="EMBL" id="AEQP01000024">
    <property type="protein sequence ID" value="EFV93715.1"/>
    <property type="molecule type" value="Genomic_DNA"/>
</dbReference>
<gene>
    <name evidence="3" type="ORF">HMPREF0551_2611</name>
</gene>
<evidence type="ECO:0000313" key="4">
    <source>
        <dbReference type="Proteomes" id="UP000011021"/>
    </source>
</evidence>
<dbReference type="Proteomes" id="UP000011021">
    <property type="component" value="Unassembled WGS sequence"/>
</dbReference>
<name>E7S0Q0_9BURK</name>
<feature type="region of interest" description="Disordered" evidence="1">
    <location>
        <begin position="43"/>
        <end position="119"/>
    </location>
</feature>
<reference evidence="3 4" key="1">
    <citation type="submission" date="2010-12" db="EMBL/GenBank/DDBJ databases">
        <authorList>
            <person name="Muzny D."/>
            <person name="Qin X."/>
            <person name="Deng J."/>
            <person name="Jiang H."/>
            <person name="Liu Y."/>
            <person name="Qu J."/>
            <person name="Song X.-Z."/>
            <person name="Zhang L."/>
            <person name="Thornton R."/>
            <person name="Coyle M."/>
            <person name="Francisco L."/>
            <person name="Jackson L."/>
            <person name="Javaid M."/>
            <person name="Korchina V."/>
            <person name="Kovar C."/>
            <person name="Mata R."/>
            <person name="Mathew T."/>
            <person name="Ngo R."/>
            <person name="Nguyen L."/>
            <person name="Nguyen N."/>
            <person name="Okwuonu G."/>
            <person name="Ongeri F."/>
            <person name="Pham C."/>
            <person name="Simmons D."/>
            <person name="Wilczek-Boney K."/>
            <person name="Hale W."/>
            <person name="Jakkamsetti A."/>
            <person name="Pham P."/>
            <person name="Ruth R."/>
            <person name="San Lucas F."/>
            <person name="Warren J."/>
            <person name="Zhang J."/>
            <person name="Zhao Z."/>
            <person name="Zhou C."/>
            <person name="Zhu D."/>
            <person name="Lee S."/>
            <person name="Bess C."/>
            <person name="Blankenburg K."/>
            <person name="Forbes L."/>
            <person name="Fu Q."/>
            <person name="Gubbala S."/>
            <person name="Hirani K."/>
            <person name="Jayaseelan J.C."/>
            <person name="Lara F."/>
            <person name="Munidasa M."/>
            <person name="Palculict T."/>
            <person name="Patil S."/>
            <person name="Pu L.-L."/>
            <person name="Saada N."/>
            <person name="Tang L."/>
            <person name="Weissenberger G."/>
            <person name="Zhu Y."/>
            <person name="Hemphill L."/>
            <person name="Shang Y."/>
            <person name="Youmans B."/>
            <person name="Ayvaz T."/>
            <person name="Ross M."/>
            <person name="Santibanez J."/>
            <person name="Aqrawi P."/>
            <person name="Gross S."/>
            <person name="Joshi V."/>
            <person name="Fowler G."/>
            <person name="Nazareth L."/>
            <person name="Reid J."/>
            <person name="Worley K."/>
            <person name="Petrosino J."/>
            <person name="Highlander S."/>
            <person name="Gibbs R."/>
        </authorList>
    </citation>
    <scope>NUCLEOTIDE SEQUENCE [LARGE SCALE GENOMIC DNA]</scope>
    <source>
        <strain evidence="3 4">ATCC 51599</strain>
    </source>
</reference>
<evidence type="ECO:0000256" key="1">
    <source>
        <dbReference type="SAM" id="MobiDB-lite"/>
    </source>
</evidence>
<keyword evidence="4" id="KW-1185">Reference proteome</keyword>